<dbReference type="GO" id="GO:0005737">
    <property type="term" value="C:cytoplasm"/>
    <property type="evidence" value="ECO:0007669"/>
    <property type="project" value="TreeGrafter"/>
</dbReference>
<dbReference type="Gene3D" id="3.40.1360.10">
    <property type="match status" value="1"/>
</dbReference>
<dbReference type="STRING" id="1544798.LH29_09070"/>
<evidence type="ECO:0000259" key="4">
    <source>
        <dbReference type="SMART" id="SM00400"/>
    </source>
</evidence>
<evidence type="ECO:0000256" key="3">
    <source>
        <dbReference type="ARBA" id="ARBA00022833"/>
    </source>
</evidence>
<dbReference type="GO" id="GO:0003899">
    <property type="term" value="F:DNA-directed RNA polymerase activity"/>
    <property type="evidence" value="ECO:0007669"/>
    <property type="project" value="InterPro"/>
</dbReference>
<dbReference type="InterPro" id="IPR036977">
    <property type="entry name" value="DNA_primase_Znf_CHC2"/>
</dbReference>
<sequence>MALSEIKQLSIRDYLNMNGIRPKKNFNSYGMYLCPFREDQNASLKVDYQKNIWYDFGINEGGSIIDLVMKMDRCSFSEAVTHLEKLTTVPKRNYFSFHRENELNNTKGNELSITVRDVRSISHPKLVDWVNTRKIDLSLANLYCREVHYQNRDRMYYSIGFGNDSGGYELSSPSRFKGCVPPKEISTVKNASYVCLAFEGFWDFLAYLTLQKTEKTPYDVVVLNSVANVQKALPFIKMHTNIFAYFDNDVSGRNAFQKIKSSCPQARDMSKRYSIYKDLNDYLCSRMRIIKDRRLGL</sequence>
<reference evidence="5 6" key="1">
    <citation type="submission" date="2014-09" db="EMBL/GenBank/DDBJ databases">
        <title>Draft Genome Sequence of Draconibacterium sp. JN14CK-3.</title>
        <authorList>
            <person name="Dong C."/>
            <person name="Lai Q."/>
            <person name="Shao Z."/>
        </authorList>
    </citation>
    <scope>NUCLEOTIDE SEQUENCE [LARGE SCALE GENOMIC DNA]</scope>
    <source>
        <strain evidence="5 6">JN14CK-3</strain>
    </source>
</reference>
<evidence type="ECO:0000313" key="6">
    <source>
        <dbReference type="Proteomes" id="UP000032544"/>
    </source>
</evidence>
<dbReference type="Proteomes" id="UP000032544">
    <property type="component" value="Unassembled WGS sequence"/>
</dbReference>
<evidence type="ECO:0000313" key="5">
    <source>
        <dbReference type="EMBL" id="KJF45491.1"/>
    </source>
</evidence>
<dbReference type="InterPro" id="IPR002694">
    <property type="entry name" value="Znf_CHC2"/>
</dbReference>
<dbReference type="EMBL" id="JRHC01000001">
    <property type="protein sequence ID" value="KJF45491.1"/>
    <property type="molecule type" value="Genomic_DNA"/>
</dbReference>
<keyword evidence="1" id="KW-0479">Metal-binding</keyword>
<dbReference type="GO" id="GO:0006269">
    <property type="term" value="P:DNA replication, synthesis of primer"/>
    <property type="evidence" value="ECO:0007669"/>
    <property type="project" value="TreeGrafter"/>
</dbReference>
<gene>
    <name evidence="5" type="ORF">LH29_09070</name>
</gene>
<comment type="caution">
    <text evidence="5">The sequence shown here is derived from an EMBL/GenBank/DDBJ whole genome shotgun (WGS) entry which is preliminary data.</text>
</comment>
<dbReference type="GO" id="GO:0003677">
    <property type="term" value="F:DNA binding"/>
    <property type="evidence" value="ECO:0007669"/>
    <property type="project" value="InterPro"/>
</dbReference>
<evidence type="ECO:0000256" key="2">
    <source>
        <dbReference type="ARBA" id="ARBA00022771"/>
    </source>
</evidence>
<feature type="domain" description="Zinc finger CHC2-type" evidence="4">
    <location>
        <begin position="33"/>
        <end position="84"/>
    </location>
</feature>
<keyword evidence="6" id="KW-1185">Reference proteome</keyword>
<dbReference type="Gene3D" id="3.90.580.10">
    <property type="entry name" value="Zinc finger, CHC2-type domain"/>
    <property type="match status" value="1"/>
</dbReference>
<protein>
    <recommendedName>
        <fullName evidence="4">Zinc finger CHC2-type domain-containing protein</fullName>
    </recommendedName>
</protein>
<dbReference type="SMART" id="SM00400">
    <property type="entry name" value="ZnF_CHCC"/>
    <property type="match status" value="1"/>
</dbReference>
<dbReference type="InterPro" id="IPR050219">
    <property type="entry name" value="DnaG_primase"/>
</dbReference>
<accession>A0A0D8JFX7</accession>
<evidence type="ECO:0000256" key="1">
    <source>
        <dbReference type="ARBA" id="ARBA00022723"/>
    </source>
</evidence>
<dbReference type="PANTHER" id="PTHR30313">
    <property type="entry name" value="DNA PRIMASE"/>
    <property type="match status" value="1"/>
</dbReference>
<dbReference type="AlphaFoldDB" id="A0A0D8JFX7"/>
<proteinExistence type="predicted"/>
<dbReference type="RefSeq" id="WP_045029055.1">
    <property type="nucleotide sequence ID" value="NZ_JRHC01000001.1"/>
</dbReference>
<dbReference type="Pfam" id="PF13155">
    <property type="entry name" value="Toprim_2"/>
    <property type="match status" value="1"/>
</dbReference>
<dbReference type="GO" id="GO:0008270">
    <property type="term" value="F:zinc ion binding"/>
    <property type="evidence" value="ECO:0007669"/>
    <property type="project" value="UniProtKB-KW"/>
</dbReference>
<keyword evidence="2" id="KW-0863">Zinc-finger</keyword>
<dbReference type="PANTHER" id="PTHR30313:SF2">
    <property type="entry name" value="DNA PRIMASE"/>
    <property type="match status" value="1"/>
</dbReference>
<dbReference type="OrthoDB" id="8536512at2"/>
<dbReference type="SUPFAM" id="SSF57783">
    <property type="entry name" value="Zinc beta-ribbon"/>
    <property type="match status" value="1"/>
</dbReference>
<name>A0A0D8JFX7_9BACT</name>
<dbReference type="Pfam" id="PF01807">
    <property type="entry name" value="Zn_ribbon_DnaG"/>
    <property type="match status" value="1"/>
</dbReference>
<organism evidence="5 6">
    <name type="scientific">Draconibacterium sediminis</name>
    <dbReference type="NCBI Taxonomy" id="1544798"/>
    <lineage>
        <taxon>Bacteria</taxon>
        <taxon>Pseudomonadati</taxon>
        <taxon>Bacteroidota</taxon>
        <taxon>Bacteroidia</taxon>
        <taxon>Marinilabiliales</taxon>
        <taxon>Prolixibacteraceae</taxon>
        <taxon>Draconibacterium</taxon>
    </lineage>
</organism>
<keyword evidence="3" id="KW-0862">Zinc</keyword>